<comment type="catalytic activity">
    <reaction evidence="22">
        <text>octanoyl-CoA + H2O = octanoate + CoA + H(+)</text>
        <dbReference type="Rhea" id="RHEA:30143"/>
        <dbReference type="ChEBI" id="CHEBI:15377"/>
        <dbReference type="ChEBI" id="CHEBI:15378"/>
        <dbReference type="ChEBI" id="CHEBI:25646"/>
        <dbReference type="ChEBI" id="CHEBI:57287"/>
        <dbReference type="ChEBI" id="CHEBI:57386"/>
    </reaction>
    <physiologicalReaction direction="left-to-right" evidence="22">
        <dbReference type="Rhea" id="RHEA:30144"/>
    </physiologicalReaction>
</comment>
<dbReference type="Pfam" id="PF03061">
    <property type="entry name" value="4HBT"/>
    <property type="match status" value="1"/>
</dbReference>
<evidence type="ECO:0000256" key="13">
    <source>
        <dbReference type="ARBA" id="ARBA00023128"/>
    </source>
</evidence>
<comment type="catalytic activity">
    <reaction evidence="17">
        <text>(9Z)-octadecenoyl-CoA + H2O = (9Z)-octadecenoate + CoA + H(+)</text>
        <dbReference type="Rhea" id="RHEA:40139"/>
        <dbReference type="ChEBI" id="CHEBI:15377"/>
        <dbReference type="ChEBI" id="CHEBI:15378"/>
        <dbReference type="ChEBI" id="CHEBI:30823"/>
        <dbReference type="ChEBI" id="CHEBI:57287"/>
        <dbReference type="ChEBI" id="CHEBI:57387"/>
    </reaction>
    <physiologicalReaction direction="left-to-right" evidence="17">
        <dbReference type="Rhea" id="RHEA:40140"/>
    </physiologicalReaction>
</comment>
<evidence type="ECO:0000256" key="11">
    <source>
        <dbReference type="ARBA" id="ARBA00022946"/>
    </source>
</evidence>
<evidence type="ECO:0000256" key="8">
    <source>
        <dbReference type="ARBA" id="ARBA00022792"/>
    </source>
</evidence>
<evidence type="ECO:0000256" key="3">
    <source>
        <dbReference type="ARBA" id="ARBA00004632"/>
    </source>
</evidence>
<dbReference type="CDD" id="cd03443">
    <property type="entry name" value="PaaI_thioesterase"/>
    <property type="match status" value="1"/>
</dbReference>
<dbReference type="Gene3D" id="3.10.129.10">
    <property type="entry name" value="Hotdog Thioesterase"/>
    <property type="match status" value="1"/>
</dbReference>
<reference evidence="28" key="3">
    <citation type="submission" date="2025-09" db="UniProtKB">
        <authorList>
            <consortium name="Ensembl"/>
        </authorList>
    </citation>
    <scope>IDENTIFICATION</scope>
</reference>
<evidence type="ECO:0000256" key="17">
    <source>
        <dbReference type="ARBA" id="ARBA00037002"/>
    </source>
</evidence>
<reference evidence="28" key="2">
    <citation type="submission" date="2025-08" db="UniProtKB">
        <authorList>
            <consortium name="Ensembl"/>
        </authorList>
    </citation>
    <scope>IDENTIFICATION</scope>
</reference>
<dbReference type="PANTHER" id="PTHR12418:SF19">
    <property type="entry name" value="ACYL-COENZYME A THIOESTERASE THEM4"/>
    <property type="match status" value="1"/>
</dbReference>
<feature type="domain" description="Thioesterase" evidence="27">
    <location>
        <begin position="140"/>
        <end position="212"/>
    </location>
</feature>
<evidence type="ECO:0000256" key="5">
    <source>
        <dbReference type="ARBA" id="ARBA00022475"/>
    </source>
</evidence>
<comment type="catalytic activity">
    <reaction evidence="24">
        <text>decanoyl-CoA + H2O = decanoate + CoA + H(+)</text>
        <dbReference type="Rhea" id="RHEA:40059"/>
        <dbReference type="ChEBI" id="CHEBI:15377"/>
        <dbReference type="ChEBI" id="CHEBI:15378"/>
        <dbReference type="ChEBI" id="CHEBI:27689"/>
        <dbReference type="ChEBI" id="CHEBI:57287"/>
        <dbReference type="ChEBI" id="CHEBI:61430"/>
    </reaction>
    <physiologicalReaction direction="left-to-right" evidence="24">
        <dbReference type="Rhea" id="RHEA:40060"/>
    </physiologicalReaction>
</comment>
<evidence type="ECO:0000313" key="28">
    <source>
        <dbReference type="Ensembl" id="ENSEASP00005007049.2"/>
    </source>
</evidence>
<dbReference type="GO" id="GO:0016787">
    <property type="term" value="F:hydrolase activity"/>
    <property type="evidence" value="ECO:0007669"/>
    <property type="project" value="UniProtKB-KW"/>
</dbReference>
<dbReference type="EC" id="3.1.2.2" evidence="19"/>
<dbReference type="Ensembl" id="ENSEAST00005007697.2">
    <property type="protein sequence ID" value="ENSEASP00005007049.2"/>
    <property type="gene ID" value="ENSEASG00005005198.2"/>
</dbReference>
<evidence type="ECO:0000256" key="7">
    <source>
        <dbReference type="ARBA" id="ARBA00022703"/>
    </source>
</evidence>
<evidence type="ECO:0000256" key="21">
    <source>
        <dbReference type="ARBA" id="ARBA00043210"/>
    </source>
</evidence>
<evidence type="ECO:0000256" key="10">
    <source>
        <dbReference type="ARBA" id="ARBA00022832"/>
    </source>
</evidence>
<evidence type="ECO:0000256" key="6">
    <source>
        <dbReference type="ARBA" id="ARBA00022490"/>
    </source>
</evidence>
<keyword evidence="5" id="KW-1003">Cell membrane</keyword>
<evidence type="ECO:0000256" key="25">
    <source>
        <dbReference type="ARBA" id="ARBA00048074"/>
    </source>
</evidence>
<evidence type="ECO:0000256" key="15">
    <source>
        <dbReference type="ARBA" id="ARBA00023273"/>
    </source>
</evidence>
<dbReference type="InterPro" id="IPR052365">
    <property type="entry name" value="THEM4/THEM5_acyl-CoA_thioest"/>
</dbReference>
<evidence type="ECO:0000256" key="9">
    <source>
        <dbReference type="ARBA" id="ARBA00022801"/>
    </source>
</evidence>
<proteinExistence type="inferred from homology"/>
<keyword evidence="29" id="KW-1185">Reference proteome</keyword>
<reference evidence="28 29" key="1">
    <citation type="journal article" date="2020" name="Nat. Commun.">
        <title>Donkey genomes provide new insights into domestication and selection for coat color.</title>
        <authorList>
            <person name="Wang"/>
            <person name="C."/>
            <person name="Li"/>
            <person name="H."/>
            <person name="Guo"/>
            <person name="Y."/>
            <person name="Huang"/>
            <person name="J."/>
            <person name="Sun"/>
            <person name="Y."/>
            <person name="Min"/>
            <person name="J."/>
            <person name="Wang"/>
            <person name="J."/>
            <person name="Fang"/>
            <person name="X."/>
            <person name="Zhao"/>
            <person name="Z."/>
            <person name="Wang"/>
            <person name="S."/>
            <person name="Zhang"/>
            <person name="Y."/>
            <person name="Liu"/>
            <person name="Q."/>
            <person name="Jiang"/>
            <person name="Q."/>
            <person name="Wang"/>
            <person name="X."/>
            <person name="Guo"/>
            <person name="Y."/>
            <person name="Yang"/>
            <person name="C."/>
            <person name="Wang"/>
            <person name="Y."/>
            <person name="Tian"/>
            <person name="F."/>
            <person name="Zhuang"/>
            <person name="G."/>
            <person name="Fan"/>
            <person name="Y."/>
            <person name="Gao"/>
            <person name="Q."/>
            <person name="Li"/>
            <person name="Y."/>
            <person name="Ju"/>
            <person name="Z."/>
            <person name="Li"/>
            <person name="J."/>
            <person name="Li"/>
            <person name="R."/>
            <person name="Hou"/>
            <person name="M."/>
            <person name="Yang"/>
            <person name="G."/>
            <person name="Liu"/>
            <person name="G."/>
            <person name="Liu"/>
            <person name="W."/>
            <person name="Guo"/>
            <person name="J."/>
            <person name="Pan"/>
            <person name="S."/>
            <person name="Fan"/>
            <person name="G."/>
            <person name="Zhang"/>
            <person name="W."/>
            <person name="Zhang"/>
            <person name="R."/>
            <person name="Yu"/>
            <person name="J."/>
            <person name="Zhang"/>
            <person name="X."/>
            <person name="Yin"/>
            <person name="Q."/>
            <person name="Ji"/>
            <person name="C."/>
            <person name="Jin"/>
            <person name="Y."/>
            <person name="Yue"/>
            <person name="G."/>
            <person name="Liu"/>
            <person name="M."/>
            <person name="Xu"/>
            <person name="J."/>
            <person name="Liu"/>
            <person name="S."/>
            <person name="Jordana"/>
            <person name="J."/>
            <person name="Noce"/>
            <person name="A."/>
            <person name="Amills"/>
            <person name="M."/>
            <person name="Wu"/>
            <person name="D.D."/>
            <person name="Li"/>
            <person name="S."/>
            <person name="Zhou"/>
            <person name="X. and Zhong"/>
            <person name="J."/>
        </authorList>
    </citation>
    <scope>NUCLEOTIDE SEQUENCE [LARGE SCALE GENOMIC DNA]</scope>
</reference>
<comment type="catalytic activity">
    <reaction evidence="25">
        <text>dodecanoyl-CoA + H2O = dodecanoate + CoA + H(+)</text>
        <dbReference type="Rhea" id="RHEA:30135"/>
        <dbReference type="ChEBI" id="CHEBI:15377"/>
        <dbReference type="ChEBI" id="CHEBI:15378"/>
        <dbReference type="ChEBI" id="CHEBI:18262"/>
        <dbReference type="ChEBI" id="CHEBI:57287"/>
        <dbReference type="ChEBI" id="CHEBI:57375"/>
    </reaction>
    <physiologicalReaction direction="left-to-right" evidence="25">
        <dbReference type="Rhea" id="RHEA:30136"/>
    </physiologicalReaction>
</comment>
<accession>A0A8C4LB76</accession>
<comment type="subcellular location">
    <subcellularLocation>
        <location evidence="3">Cell projection</location>
        <location evidence="3">Ruffle membrane</location>
    </subcellularLocation>
    <subcellularLocation>
        <location evidence="1">Cytoplasm</location>
    </subcellularLocation>
    <subcellularLocation>
        <location evidence="4">Mitochondrion inner membrane</location>
        <topology evidence="4">Peripheral membrane protein</topology>
    </subcellularLocation>
    <subcellularLocation>
        <location evidence="2">Mitochondrion intermembrane space</location>
    </subcellularLocation>
</comment>
<evidence type="ECO:0000256" key="1">
    <source>
        <dbReference type="ARBA" id="ARBA00004496"/>
    </source>
</evidence>
<evidence type="ECO:0000256" key="14">
    <source>
        <dbReference type="ARBA" id="ARBA00023136"/>
    </source>
</evidence>
<dbReference type="AlphaFoldDB" id="A0A8C4LB76"/>
<name>A0A8C4LB76_EQUAS</name>
<keyword evidence="13" id="KW-0496">Mitochondrion</keyword>
<organism evidence="28 29">
    <name type="scientific">Equus asinus</name>
    <name type="common">Donkey</name>
    <name type="synonym">Equus africanus asinus</name>
    <dbReference type="NCBI Taxonomy" id="9793"/>
    <lineage>
        <taxon>Eukaryota</taxon>
        <taxon>Metazoa</taxon>
        <taxon>Chordata</taxon>
        <taxon>Craniata</taxon>
        <taxon>Vertebrata</taxon>
        <taxon>Euteleostomi</taxon>
        <taxon>Mammalia</taxon>
        <taxon>Eutheria</taxon>
        <taxon>Laurasiatheria</taxon>
        <taxon>Perissodactyla</taxon>
        <taxon>Equidae</taxon>
        <taxon>Equus</taxon>
    </lineage>
</organism>
<dbReference type="GeneTree" id="ENSGT00940000160047"/>
<evidence type="ECO:0000256" key="19">
    <source>
        <dbReference type="ARBA" id="ARBA00038848"/>
    </source>
</evidence>
<dbReference type="GO" id="GO:0005743">
    <property type="term" value="C:mitochondrial inner membrane"/>
    <property type="evidence" value="ECO:0007669"/>
    <property type="project" value="UniProtKB-SubCell"/>
</dbReference>
<keyword evidence="8" id="KW-0999">Mitochondrion inner membrane</keyword>
<dbReference type="SUPFAM" id="SSF54637">
    <property type="entry name" value="Thioesterase/thiol ester dehydrase-isomerase"/>
    <property type="match status" value="1"/>
</dbReference>
<evidence type="ECO:0000256" key="4">
    <source>
        <dbReference type="ARBA" id="ARBA00004637"/>
    </source>
</evidence>
<dbReference type="GO" id="GO:0006915">
    <property type="term" value="P:apoptotic process"/>
    <property type="evidence" value="ECO:0007669"/>
    <property type="project" value="UniProtKB-KW"/>
</dbReference>
<dbReference type="Proteomes" id="UP000694387">
    <property type="component" value="Chromosome 25"/>
</dbReference>
<sequence>MLRSCAPRLRTLGALRGLTGGARPAVGDAGPALRLFSSEKFIDKDRSLPNPSWSKEIRLLFDQFMKKCEDGSWKRVPSYRYISPQDSKPTKEEGQMSRARIFSRSYDDGLGFEFVMFHNDVEKRTVCFFQGGPHLQGPSGLLHGGALATMIDVTGGVTAIMTGEFVMTANLNINFKRPIPLGSVIVINSQIDKVEGRKFFVSCDVQSVDEKTLYSNATGVGQQPCPVLSHDKERLPGGSETQPPQGPFWCTPRPAQTHLCLCVWILHGVPGLKILCREDRFEGLCPSQCQLVSRHAEHVPGISGKDQG</sequence>
<dbReference type="PANTHER" id="PTHR12418">
    <property type="entry name" value="ACYL-COENZYME A THIOESTERASE THEM4"/>
    <property type="match status" value="1"/>
</dbReference>
<dbReference type="InterPro" id="IPR029069">
    <property type="entry name" value="HotDog_dom_sf"/>
</dbReference>
<dbReference type="GO" id="GO:0006631">
    <property type="term" value="P:fatty acid metabolic process"/>
    <property type="evidence" value="ECO:0007669"/>
    <property type="project" value="UniProtKB-KW"/>
</dbReference>
<keyword evidence="12" id="KW-0443">Lipid metabolism</keyword>
<dbReference type="GO" id="GO:0005758">
    <property type="term" value="C:mitochondrial intermembrane space"/>
    <property type="evidence" value="ECO:0007669"/>
    <property type="project" value="UniProtKB-SubCell"/>
</dbReference>
<evidence type="ECO:0000256" key="20">
    <source>
        <dbReference type="ARBA" id="ARBA00040123"/>
    </source>
</evidence>
<keyword evidence="10" id="KW-0276">Fatty acid metabolism</keyword>
<evidence type="ECO:0000313" key="29">
    <source>
        <dbReference type="Proteomes" id="UP000694387"/>
    </source>
</evidence>
<gene>
    <name evidence="28" type="primary">THEM5</name>
</gene>
<evidence type="ECO:0000259" key="27">
    <source>
        <dbReference type="Pfam" id="PF03061"/>
    </source>
</evidence>
<evidence type="ECO:0000256" key="18">
    <source>
        <dbReference type="ARBA" id="ARBA00038456"/>
    </source>
</evidence>
<keyword evidence="11" id="KW-0809">Transit peptide</keyword>
<keyword evidence="15" id="KW-0966">Cell projection</keyword>
<evidence type="ECO:0000256" key="12">
    <source>
        <dbReference type="ARBA" id="ARBA00023098"/>
    </source>
</evidence>
<keyword evidence="14" id="KW-0472">Membrane</keyword>
<evidence type="ECO:0000256" key="2">
    <source>
        <dbReference type="ARBA" id="ARBA00004569"/>
    </source>
</evidence>
<dbReference type="GO" id="GO:0032587">
    <property type="term" value="C:ruffle membrane"/>
    <property type="evidence" value="ECO:0007669"/>
    <property type="project" value="UniProtKB-SubCell"/>
</dbReference>
<evidence type="ECO:0000256" key="16">
    <source>
        <dbReference type="ARBA" id="ARBA00035852"/>
    </source>
</evidence>
<evidence type="ECO:0000256" key="26">
    <source>
        <dbReference type="ARBA" id="ARBA00048180"/>
    </source>
</evidence>
<protein>
    <recommendedName>
        <fullName evidence="20">Acyl-coenzyme A thioesterase THEM4</fullName>
        <ecNumber evidence="19">3.1.2.2</ecNumber>
    </recommendedName>
    <alternativeName>
        <fullName evidence="21">Thioesterase superfamily member 4</fullName>
    </alternativeName>
</protein>
<comment type="similarity">
    <text evidence="18">Belongs to the THEM4/THEM5 thioesterase family.</text>
</comment>
<comment type="catalytic activity">
    <reaction evidence="16">
        <text>(5Z,8Z,11Z,14Z)-eicosatetraenoyl-CoA + H2O = (5Z,8Z,11Z,14Z)-eicosatetraenoate + CoA + H(+)</text>
        <dbReference type="Rhea" id="RHEA:40151"/>
        <dbReference type="ChEBI" id="CHEBI:15377"/>
        <dbReference type="ChEBI" id="CHEBI:15378"/>
        <dbReference type="ChEBI" id="CHEBI:32395"/>
        <dbReference type="ChEBI" id="CHEBI:57287"/>
        <dbReference type="ChEBI" id="CHEBI:57368"/>
    </reaction>
    <physiologicalReaction direction="left-to-right" evidence="16">
        <dbReference type="Rhea" id="RHEA:40152"/>
    </physiologicalReaction>
</comment>
<dbReference type="InterPro" id="IPR006683">
    <property type="entry name" value="Thioestr_dom"/>
</dbReference>
<comment type="catalytic activity">
    <reaction evidence="26">
        <text>tetradecanoyl-CoA + H2O = tetradecanoate + CoA + H(+)</text>
        <dbReference type="Rhea" id="RHEA:40119"/>
        <dbReference type="ChEBI" id="CHEBI:15377"/>
        <dbReference type="ChEBI" id="CHEBI:15378"/>
        <dbReference type="ChEBI" id="CHEBI:30807"/>
        <dbReference type="ChEBI" id="CHEBI:57287"/>
        <dbReference type="ChEBI" id="CHEBI:57385"/>
    </reaction>
    <physiologicalReaction direction="left-to-right" evidence="26">
        <dbReference type="Rhea" id="RHEA:40120"/>
    </physiologicalReaction>
</comment>
<keyword evidence="9" id="KW-0378">Hydrolase</keyword>
<evidence type="ECO:0000256" key="22">
    <source>
        <dbReference type="ARBA" id="ARBA00047588"/>
    </source>
</evidence>
<keyword evidence="7" id="KW-0053">Apoptosis</keyword>
<evidence type="ECO:0000256" key="23">
    <source>
        <dbReference type="ARBA" id="ARBA00047734"/>
    </source>
</evidence>
<comment type="catalytic activity">
    <reaction evidence="23">
        <text>hexadecanoyl-CoA + H2O = hexadecanoate + CoA + H(+)</text>
        <dbReference type="Rhea" id="RHEA:16645"/>
        <dbReference type="ChEBI" id="CHEBI:7896"/>
        <dbReference type="ChEBI" id="CHEBI:15377"/>
        <dbReference type="ChEBI" id="CHEBI:15378"/>
        <dbReference type="ChEBI" id="CHEBI:57287"/>
        <dbReference type="ChEBI" id="CHEBI:57379"/>
        <dbReference type="EC" id="3.1.2.2"/>
    </reaction>
    <physiologicalReaction direction="left-to-right" evidence="23">
        <dbReference type="Rhea" id="RHEA:16646"/>
    </physiologicalReaction>
</comment>
<evidence type="ECO:0000256" key="24">
    <source>
        <dbReference type="ARBA" id="ARBA00047969"/>
    </source>
</evidence>
<keyword evidence="6" id="KW-0963">Cytoplasm</keyword>